<dbReference type="EMBL" id="JACHXW010000001">
    <property type="protein sequence ID" value="MBB3150373.1"/>
    <property type="molecule type" value="Genomic_DNA"/>
</dbReference>
<dbReference type="Pfam" id="PF13683">
    <property type="entry name" value="rve_3"/>
    <property type="match status" value="1"/>
</dbReference>
<comment type="caution">
    <text evidence="2">The sequence shown here is derived from an EMBL/GenBank/DDBJ whole genome shotgun (WGS) entry which is preliminary data.</text>
</comment>
<dbReference type="PANTHER" id="PTHR46889:SF4">
    <property type="entry name" value="TRANSPOSASE INSO FOR INSERTION SEQUENCE ELEMENT IS911B-RELATED"/>
    <property type="match status" value="1"/>
</dbReference>
<organism evidence="2 3">
    <name type="scientific">Paenibacillus endophyticus</name>
    <dbReference type="NCBI Taxonomy" id="1294268"/>
    <lineage>
        <taxon>Bacteria</taxon>
        <taxon>Bacillati</taxon>
        <taxon>Bacillota</taxon>
        <taxon>Bacilli</taxon>
        <taxon>Bacillales</taxon>
        <taxon>Paenibacillaceae</taxon>
        <taxon>Paenibacillus</taxon>
    </lineage>
</organism>
<protein>
    <submittedName>
        <fullName evidence="2">Transposase InsO family protein</fullName>
    </submittedName>
</protein>
<sequence length="121" mass="14105">MKDGATKQIPAHVVSTSLELSIAEKTLEQLLSSLDYNVHPDAIFHSDQGMHYTHPLFQQKVKLAGFKQSMSRKGKCWDNAPMESFFGHMKDEMDYEDCQTIEELRQRVNEYILKYNTSRYQ</sequence>
<dbReference type="PANTHER" id="PTHR46889">
    <property type="entry name" value="TRANSPOSASE INSF FOR INSERTION SEQUENCE IS3B-RELATED"/>
    <property type="match status" value="1"/>
</dbReference>
<dbReference type="RefSeq" id="WP_312890749.1">
    <property type="nucleotide sequence ID" value="NZ_CBCSLB010000001.1"/>
</dbReference>
<dbReference type="InterPro" id="IPR036397">
    <property type="entry name" value="RNaseH_sf"/>
</dbReference>
<evidence type="ECO:0000313" key="3">
    <source>
        <dbReference type="Proteomes" id="UP000518605"/>
    </source>
</evidence>
<evidence type="ECO:0000313" key="2">
    <source>
        <dbReference type="EMBL" id="MBB3150373.1"/>
    </source>
</evidence>
<dbReference type="InterPro" id="IPR012337">
    <property type="entry name" value="RNaseH-like_sf"/>
</dbReference>
<dbReference type="Proteomes" id="UP000518605">
    <property type="component" value="Unassembled WGS sequence"/>
</dbReference>
<dbReference type="Gene3D" id="3.30.420.10">
    <property type="entry name" value="Ribonuclease H-like superfamily/Ribonuclease H"/>
    <property type="match status" value="1"/>
</dbReference>
<dbReference type="GO" id="GO:0015074">
    <property type="term" value="P:DNA integration"/>
    <property type="evidence" value="ECO:0007669"/>
    <property type="project" value="InterPro"/>
</dbReference>
<dbReference type="InterPro" id="IPR050900">
    <property type="entry name" value="Transposase_IS3/IS150/IS904"/>
</dbReference>
<accession>A0A7W5C3L6</accession>
<dbReference type="AlphaFoldDB" id="A0A7W5C3L6"/>
<dbReference type="InterPro" id="IPR001584">
    <property type="entry name" value="Integrase_cat-core"/>
</dbReference>
<name>A0A7W5C3L6_9BACL</name>
<keyword evidence="3" id="KW-1185">Reference proteome</keyword>
<gene>
    <name evidence="2" type="ORF">FHS16_000405</name>
</gene>
<dbReference type="PROSITE" id="PS50994">
    <property type="entry name" value="INTEGRASE"/>
    <property type="match status" value="1"/>
</dbReference>
<proteinExistence type="predicted"/>
<feature type="domain" description="Integrase catalytic" evidence="1">
    <location>
        <begin position="1"/>
        <end position="121"/>
    </location>
</feature>
<dbReference type="GO" id="GO:0003676">
    <property type="term" value="F:nucleic acid binding"/>
    <property type="evidence" value="ECO:0007669"/>
    <property type="project" value="InterPro"/>
</dbReference>
<reference evidence="2 3" key="1">
    <citation type="submission" date="2020-08" db="EMBL/GenBank/DDBJ databases">
        <title>Genomic Encyclopedia of Type Strains, Phase III (KMG-III): the genomes of soil and plant-associated and newly described type strains.</title>
        <authorList>
            <person name="Whitman W."/>
        </authorList>
    </citation>
    <scope>NUCLEOTIDE SEQUENCE [LARGE SCALE GENOMIC DNA]</scope>
    <source>
        <strain evidence="2 3">CECT 8234</strain>
    </source>
</reference>
<evidence type="ECO:0000259" key="1">
    <source>
        <dbReference type="PROSITE" id="PS50994"/>
    </source>
</evidence>
<dbReference type="SUPFAM" id="SSF53098">
    <property type="entry name" value="Ribonuclease H-like"/>
    <property type="match status" value="1"/>
</dbReference>